<evidence type="ECO:0000256" key="10">
    <source>
        <dbReference type="ARBA" id="ARBA00023270"/>
    </source>
</evidence>
<evidence type="ECO:0000256" key="8">
    <source>
        <dbReference type="ARBA" id="ARBA00023154"/>
    </source>
</evidence>
<dbReference type="AlphaFoldDB" id="A0A7C1S9F2"/>
<evidence type="ECO:0000256" key="6">
    <source>
        <dbReference type="ARBA" id="ARBA00022605"/>
    </source>
</evidence>
<dbReference type="InterPro" id="IPR020624">
    <property type="entry name" value="Schiff_base-form_aldolases_CS"/>
</dbReference>
<dbReference type="InterPro" id="IPR005263">
    <property type="entry name" value="DapA"/>
</dbReference>
<dbReference type="NCBIfam" id="TIGR00674">
    <property type="entry name" value="dapA"/>
    <property type="match status" value="1"/>
</dbReference>
<dbReference type="InterPro" id="IPR002220">
    <property type="entry name" value="DapA-like"/>
</dbReference>
<name>A0A7C1S9F2_UNCC3</name>
<feature type="active site" description="Proton donor/acceptor" evidence="14">
    <location>
        <position position="148"/>
    </location>
</feature>
<reference evidence="16" key="1">
    <citation type="journal article" date="2020" name="mSystems">
        <title>Genome- and Community-Level Interaction Insights into Carbon Utilization and Element Cycling Functions of Hydrothermarchaeota in Hydrothermal Sediment.</title>
        <authorList>
            <person name="Zhou Z."/>
            <person name="Liu Y."/>
            <person name="Xu W."/>
            <person name="Pan J."/>
            <person name="Luo Z.H."/>
            <person name="Li M."/>
        </authorList>
    </citation>
    <scope>NUCLEOTIDE SEQUENCE [LARGE SCALE GENOMIC DNA]</scope>
    <source>
        <strain evidence="16">HyVt-369</strain>
    </source>
</reference>
<dbReference type="SMART" id="SM01130">
    <property type="entry name" value="DHDPS"/>
    <property type="match status" value="1"/>
</dbReference>
<dbReference type="Pfam" id="PF00701">
    <property type="entry name" value="DHDPS"/>
    <property type="match status" value="1"/>
</dbReference>
<feature type="active site" description="Schiff-base intermediate with substrate" evidence="14">
    <location>
        <position position="176"/>
    </location>
</feature>
<feature type="binding site" evidence="15">
    <location>
        <position position="218"/>
    </location>
    <ligand>
        <name>pyruvate</name>
        <dbReference type="ChEBI" id="CHEBI:15361"/>
    </ligand>
</feature>
<comment type="function">
    <text evidence="1">Catalyzes the condensation of (S)-aspartate-beta-semialdehyde [(S)-ASA] and pyruvate to 4-hydroxy-tetrahydrodipicolinate (HTPA).</text>
</comment>
<dbReference type="Proteomes" id="UP000885695">
    <property type="component" value="Unassembled WGS sequence"/>
</dbReference>
<evidence type="ECO:0000256" key="14">
    <source>
        <dbReference type="PIRSR" id="PIRSR001365-1"/>
    </source>
</evidence>
<dbReference type="GO" id="GO:0009089">
    <property type="term" value="P:lysine biosynthetic process via diaminopimelate"/>
    <property type="evidence" value="ECO:0007669"/>
    <property type="project" value="UniProtKB-UniRule"/>
</dbReference>
<dbReference type="PIRSF" id="PIRSF001365">
    <property type="entry name" value="DHDPS"/>
    <property type="match status" value="1"/>
</dbReference>
<feature type="binding site" evidence="15">
    <location>
        <position position="60"/>
    </location>
    <ligand>
        <name>pyruvate</name>
        <dbReference type="ChEBI" id="CHEBI:15361"/>
    </ligand>
</feature>
<evidence type="ECO:0000256" key="5">
    <source>
        <dbReference type="ARBA" id="ARBA00022490"/>
    </source>
</evidence>
<comment type="catalytic activity">
    <reaction evidence="11">
        <text>L-aspartate 4-semialdehyde + pyruvate = (2S,4S)-4-hydroxy-2,3,4,5-tetrahydrodipicolinate + H2O + H(+)</text>
        <dbReference type="Rhea" id="RHEA:34171"/>
        <dbReference type="ChEBI" id="CHEBI:15361"/>
        <dbReference type="ChEBI" id="CHEBI:15377"/>
        <dbReference type="ChEBI" id="CHEBI:15378"/>
        <dbReference type="ChEBI" id="CHEBI:67139"/>
        <dbReference type="ChEBI" id="CHEBI:537519"/>
        <dbReference type="EC" id="4.3.3.7"/>
    </reaction>
</comment>
<evidence type="ECO:0000256" key="9">
    <source>
        <dbReference type="ARBA" id="ARBA00023239"/>
    </source>
</evidence>
<evidence type="ECO:0000256" key="3">
    <source>
        <dbReference type="ARBA" id="ARBA00007592"/>
    </source>
</evidence>
<keyword evidence="9 13" id="KW-0456">Lyase</keyword>
<dbReference type="EMBL" id="DRHL01000096">
    <property type="protein sequence ID" value="HEB13673.1"/>
    <property type="molecule type" value="Genomic_DNA"/>
</dbReference>
<keyword evidence="5" id="KW-0963">Cytoplasm</keyword>
<evidence type="ECO:0000256" key="12">
    <source>
        <dbReference type="NCBIfam" id="TIGR00674"/>
    </source>
</evidence>
<dbReference type="EC" id="4.3.3.7" evidence="4 12"/>
<organism evidence="16">
    <name type="scientific">candidate division CPR3 bacterium</name>
    <dbReference type="NCBI Taxonomy" id="2268181"/>
    <lineage>
        <taxon>Bacteria</taxon>
        <taxon>Bacteria division CPR3</taxon>
    </lineage>
</organism>
<gene>
    <name evidence="16" type="primary">dapA</name>
    <name evidence="16" type="ORF">ENI13_01695</name>
</gene>
<dbReference type="PROSITE" id="PS00665">
    <property type="entry name" value="DHDPS_1"/>
    <property type="match status" value="1"/>
</dbReference>
<evidence type="ECO:0000256" key="15">
    <source>
        <dbReference type="PIRSR" id="PIRSR001365-2"/>
    </source>
</evidence>
<dbReference type="InterPro" id="IPR013785">
    <property type="entry name" value="Aldolase_TIM"/>
</dbReference>
<keyword evidence="10" id="KW-0704">Schiff base</keyword>
<evidence type="ECO:0000256" key="7">
    <source>
        <dbReference type="ARBA" id="ARBA00022915"/>
    </source>
</evidence>
<dbReference type="PANTHER" id="PTHR12128:SF66">
    <property type="entry name" value="4-HYDROXY-2-OXOGLUTARATE ALDOLASE, MITOCHONDRIAL"/>
    <property type="match status" value="1"/>
</dbReference>
<evidence type="ECO:0000256" key="1">
    <source>
        <dbReference type="ARBA" id="ARBA00003294"/>
    </source>
</evidence>
<evidence type="ECO:0000256" key="11">
    <source>
        <dbReference type="ARBA" id="ARBA00047836"/>
    </source>
</evidence>
<dbReference type="Gene3D" id="3.20.20.70">
    <property type="entry name" value="Aldolase class I"/>
    <property type="match status" value="1"/>
</dbReference>
<dbReference type="SUPFAM" id="SSF51569">
    <property type="entry name" value="Aldolase"/>
    <property type="match status" value="1"/>
</dbReference>
<evidence type="ECO:0000256" key="13">
    <source>
        <dbReference type="PIRNR" id="PIRNR001365"/>
    </source>
</evidence>
<protein>
    <recommendedName>
        <fullName evidence="4 12">4-hydroxy-tetrahydrodipicolinate synthase</fullName>
        <ecNumber evidence="4 12">4.3.3.7</ecNumber>
    </recommendedName>
</protein>
<comment type="similarity">
    <text evidence="3 13">Belongs to the DapA family.</text>
</comment>
<proteinExistence type="inferred from homology"/>
<dbReference type="UniPathway" id="UPA00034">
    <property type="reaction ID" value="UER00017"/>
</dbReference>
<evidence type="ECO:0000313" key="16">
    <source>
        <dbReference type="EMBL" id="HEB13673.1"/>
    </source>
</evidence>
<evidence type="ECO:0000256" key="2">
    <source>
        <dbReference type="ARBA" id="ARBA00005120"/>
    </source>
</evidence>
<keyword evidence="6" id="KW-0028">Amino-acid biosynthesis</keyword>
<accession>A0A7C1S9F2</accession>
<dbReference type="CDD" id="cd00408">
    <property type="entry name" value="DHDPS-like"/>
    <property type="match status" value="1"/>
</dbReference>
<comment type="pathway">
    <text evidence="2">Amino-acid biosynthesis; L-lysine biosynthesis via DAP pathway; (S)-tetrahydrodipicolinate from L-aspartate: step 3/4.</text>
</comment>
<sequence>MKSAKKQLEEKMEEVRFPGIVPPVITVFDSQGEIDGERSKKFIQHLIDEGVHGIFVAGSTGESSLMNMNQRKEIIDIGVEAARGKVPLFAGTGHNATRITVELSKYAQDAGADGVIVSLPHYPKPTQEALYHHYKTVAKEVNIPLFVYNYPGQYGLDIEPEVVANLAKDGYIQGIKDTHDDIDHTAEIIRLTEGKITVWVGFGSRILPALCLGANGSVCTIGNIIPREVVQIYDLFQQGKIKEAAKKQLSIFGLANVLFERHDMQPLKEGIKMLGYDVGDALMPTSEVSPEIKEKIRQELRKLGKLE</sequence>
<dbReference type="GO" id="GO:0008840">
    <property type="term" value="F:4-hydroxy-tetrahydrodipicolinate synthase activity"/>
    <property type="evidence" value="ECO:0007669"/>
    <property type="project" value="UniProtKB-UniRule"/>
</dbReference>
<comment type="caution">
    <text evidence="16">The sequence shown here is derived from an EMBL/GenBank/DDBJ whole genome shotgun (WGS) entry which is preliminary data.</text>
</comment>
<dbReference type="GO" id="GO:0019877">
    <property type="term" value="P:diaminopimelate biosynthetic process"/>
    <property type="evidence" value="ECO:0007669"/>
    <property type="project" value="UniProtKB-KW"/>
</dbReference>
<keyword evidence="8" id="KW-0457">Lysine biosynthesis</keyword>
<keyword evidence="7" id="KW-0220">Diaminopimelate biosynthesis</keyword>
<dbReference type="PANTHER" id="PTHR12128">
    <property type="entry name" value="DIHYDRODIPICOLINATE SYNTHASE"/>
    <property type="match status" value="1"/>
</dbReference>
<dbReference type="PRINTS" id="PR00146">
    <property type="entry name" value="DHPICSNTHASE"/>
</dbReference>
<evidence type="ECO:0000256" key="4">
    <source>
        <dbReference type="ARBA" id="ARBA00012086"/>
    </source>
</evidence>